<dbReference type="SUPFAM" id="SSF55781">
    <property type="entry name" value="GAF domain-like"/>
    <property type="match status" value="1"/>
</dbReference>
<keyword evidence="7" id="KW-1185">Reference proteome</keyword>
<reference evidence="6 7" key="1">
    <citation type="submission" date="2020-04" db="EMBL/GenBank/DDBJ databases">
        <title>CFH 90308 Microbacterium sp.</title>
        <authorList>
            <person name="Nie G."/>
            <person name="Ming H."/>
            <person name="Xia T."/>
        </authorList>
    </citation>
    <scope>NUCLEOTIDE SEQUENCE [LARGE SCALE GENOMIC DNA]</scope>
    <source>
        <strain evidence="6 7">CFH 90308</strain>
    </source>
</reference>
<evidence type="ECO:0000259" key="5">
    <source>
        <dbReference type="PROSITE" id="PS50921"/>
    </source>
</evidence>
<evidence type="ECO:0000256" key="3">
    <source>
        <dbReference type="ARBA" id="ARBA00023015"/>
    </source>
</evidence>
<organism evidence="6 7">
    <name type="scientific">Microbacterium salsuginis</name>
    <dbReference type="NCBI Taxonomy" id="2722803"/>
    <lineage>
        <taxon>Bacteria</taxon>
        <taxon>Bacillati</taxon>
        <taxon>Actinomycetota</taxon>
        <taxon>Actinomycetes</taxon>
        <taxon>Micrococcales</taxon>
        <taxon>Microbacteriaceae</taxon>
        <taxon>Microbacterium</taxon>
    </lineage>
</organism>
<dbReference type="SMART" id="SM01012">
    <property type="entry name" value="ANTAR"/>
    <property type="match status" value="1"/>
</dbReference>
<keyword evidence="4" id="KW-0804">Transcription</keyword>
<comment type="caution">
    <text evidence="6">The sequence shown here is derived from an EMBL/GenBank/DDBJ whole genome shotgun (WGS) entry which is preliminary data.</text>
</comment>
<dbReference type="InterPro" id="IPR005561">
    <property type="entry name" value="ANTAR"/>
</dbReference>
<dbReference type="PIRSF" id="PIRSF036625">
    <property type="entry name" value="GAF_ANTAR"/>
    <property type="match status" value="1"/>
</dbReference>
<dbReference type="Gene3D" id="3.30.450.40">
    <property type="match status" value="1"/>
</dbReference>
<protein>
    <submittedName>
        <fullName evidence="6">GAF and ANTAR domain-containing protein</fullName>
    </submittedName>
</protein>
<accession>A0ABX1K844</accession>
<evidence type="ECO:0000313" key="7">
    <source>
        <dbReference type="Proteomes" id="UP001429745"/>
    </source>
</evidence>
<feature type="domain" description="ANTAR" evidence="5">
    <location>
        <begin position="170"/>
        <end position="231"/>
    </location>
</feature>
<evidence type="ECO:0000256" key="1">
    <source>
        <dbReference type="ARBA" id="ARBA00022679"/>
    </source>
</evidence>
<evidence type="ECO:0000256" key="2">
    <source>
        <dbReference type="ARBA" id="ARBA00022777"/>
    </source>
</evidence>
<dbReference type="InterPro" id="IPR003018">
    <property type="entry name" value="GAF"/>
</dbReference>
<dbReference type="SUPFAM" id="SSF52172">
    <property type="entry name" value="CheY-like"/>
    <property type="match status" value="1"/>
</dbReference>
<evidence type="ECO:0000313" key="6">
    <source>
        <dbReference type="EMBL" id="NLP82260.1"/>
    </source>
</evidence>
<dbReference type="EMBL" id="JABACI010000001">
    <property type="protein sequence ID" value="NLP82260.1"/>
    <property type="molecule type" value="Genomic_DNA"/>
</dbReference>
<keyword evidence="1" id="KW-0808">Transferase</keyword>
<dbReference type="Pfam" id="PF03861">
    <property type="entry name" value="ANTAR"/>
    <property type="match status" value="1"/>
</dbReference>
<dbReference type="RefSeq" id="WP_168910788.1">
    <property type="nucleotide sequence ID" value="NZ_JABACI010000001.1"/>
</dbReference>
<keyword evidence="2" id="KW-0418">Kinase</keyword>
<sequence>MTALTREARLLETFAILADTLVDDYDVVELLQTLVDACRDLLDTTDAGILLADSTGVLELIASTSEAAQLVEVMQVGAEAGPCIESYRTGDRVSLPNIEDAPAIWSEFRRTALDNGFAAVEAIPMRLRDVTIGTLNLLRSTPGSPPDDDVAAARAFADVATIGILHERTLRESEVLSTQLQTALNSRVLIEQAKGVVSFTAGVPVDEAFTLIRTYARGHGLRLSDVAARLVRRELHFGPDTR</sequence>
<dbReference type="SMART" id="SM00065">
    <property type="entry name" value="GAF"/>
    <property type="match status" value="1"/>
</dbReference>
<name>A0ABX1K844_9MICO</name>
<dbReference type="PROSITE" id="PS50921">
    <property type="entry name" value="ANTAR"/>
    <property type="match status" value="1"/>
</dbReference>
<dbReference type="InterPro" id="IPR012074">
    <property type="entry name" value="GAF_ANTAR"/>
</dbReference>
<dbReference type="InterPro" id="IPR011006">
    <property type="entry name" value="CheY-like_superfamily"/>
</dbReference>
<dbReference type="InterPro" id="IPR029016">
    <property type="entry name" value="GAF-like_dom_sf"/>
</dbReference>
<gene>
    <name evidence="6" type="ORF">HF576_00195</name>
</gene>
<keyword evidence="3" id="KW-0805">Transcription regulation</keyword>
<evidence type="ECO:0000256" key="4">
    <source>
        <dbReference type="ARBA" id="ARBA00023163"/>
    </source>
</evidence>
<dbReference type="Pfam" id="PF13185">
    <property type="entry name" value="GAF_2"/>
    <property type="match status" value="1"/>
</dbReference>
<proteinExistence type="predicted"/>
<dbReference type="Gene3D" id="1.10.10.10">
    <property type="entry name" value="Winged helix-like DNA-binding domain superfamily/Winged helix DNA-binding domain"/>
    <property type="match status" value="1"/>
</dbReference>
<dbReference type="Proteomes" id="UP001429745">
    <property type="component" value="Unassembled WGS sequence"/>
</dbReference>
<dbReference type="InterPro" id="IPR036388">
    <property type="entry name" value="WH-like_DNA-bd_sf"/>
</dbReference>